<dbReference type="KEGG" id="tee:Tel_09320"/>
<evidence type="ECO:0000259" key="5">
    <source>
        <dbReference type="PROSITE" id="PS50109"/>
    </source>
</evidence>
<dbReference type="EC" id="2.7.13.3" evidence="2"/>
<organism evidence="9 10">
    <name type="scientific">Candidatus Tenderia electrophaga</name>
    <dbReference type="NCBI Taxonomy" id="1748243"/>
    <lineage>
        <taxon>Bacteria</taxon>
        <taxon>Pseudomonadati</taxon>
        <taxon>Pseudomonadota</taxon>
        <taxon>Gammaproteobacteria</taxon>
        <taxon>Candidatus Tenderiales</taxon>
        <taxon>Candidatus Tenderiaceae</taxon>
        <taxon>Candidatus Tenderia</taxon>
    </lineage>
</organism>
<dbReference type="SUPFAM" id="SSF55785">
    <property type="entry name" value="PYP-like sensor domain (PAS domain)"/>
    <property type="match status" value="2"/>
</dbReference>
<dbReference type="GO" id="GO:0000155">
    <property type="term" value="F:phosphorelay sensor kinase activity"/>
    <property type="evidence" value="ECO:0007669"/>
    <property type="project" value="InterPro"/>
</dbReference>
<dbReference type="PANTHER" id="PTHR43065">
    <property type="entry name" value="SENSOR HISTIDINE KINASE"/>
    <property type="match status" value="1"/>
</dbReference>
<dbReference type="InterPro" id="IPR003661">
    <property type="entry name" value="HisK_dim/P_dom"/>
</dbReference>
<dbReference type="PROSITE" id="PS50112">
    <property type="entry name" value="PAS"/>
    <property type="match status" value="2"/>
</dbReference>
<dbReference type="Gene3D" id="3.40.50.2300">
    <property type="match status" value="1"/>
</dbReference>
<evidence type="ECO:0000313" key="10">
    <source>
        <dbReference type="Proteomes" id="UP000055136"/>
    </source>
</evidence>
<dbReference type="EMBL" id="CP013099">
    <property type="protein sequence ID" value="ALP53337.1"/>
    <property type="molecule type" value="Genomic_DNA"/>
</dbReference>
<dbReference type="InterPro" id="IPR004358">
    <property type="entry name" value="Sig_transdc_His_kin-like_C"/>
</dbReference>
<gene>
    <name evidence="9" type="ORF">Tel_09320</name>
</gene>
<dbReference type="SUPFAM" id="SSF52172">
    <property type="entry name" value="CheY-like"/>
    <property type="match status" value="1"/>
</dbReference>
<dbReference type="Pfam" id="PF08447">
    <property type="entry name" value="PAS_3"/>
    <property type="match status" value="1"/>
</dbReference>
<feature type="domain" description="Response regulatory" evidence="6">
    <location>
        <begin position="522"/>
        <end position="639"/>
    </location>
</feature>
<dbReference type="Pfam" id="PF13426">
    <property type="entry name" value="PAS_9"/>
    <property type="match status" value="1"/>
</dbReference>
<keyword evidence="10" id="KW-1185">Reference proteome</keyword>
<evidence type="ECO:0000259" key="8">
    <source>
        <dbReference type="PROSITE" id="PS50113"/>
    </source>
</evidence>
<dbReference type="SMART" id="SM00387">
    <property type="entry name" value="HATPase_c"/>
    <property type="match status" value="1"/>
</dbReference>
<dbReference type="InterPro" id="IPR013655">
    <property type="entry name" value="PAS_fold_3"/>
</dbReference>
<feature type="domain" description="PAC" evidence="8">
    <location>
        <begin position="86"/>
        <end position="138"/>
    </location>
</feature>
<dbReference type="AlphaFoldDB" id="A0A0S2TDW5"/>
<dbReference type="InterPro" id="IPR035965">
    <property type="entry name" value="PAS-like_dom_sf"/>
</dbReference>
<dbReference type="InterPro" id="IPR000014">
    <property type="entry name" value="PAS"/>
</dbReference>
<dbReference type="PANTHER" id="PTHR43065:SF42">
    <property type="entry name" value="TWO-COMPONENT SENSOR PPRA"/>
    <property type="match status" value="1"/>
</dbReference>
<evidence type="ECO:0000313" key="9">
    <source>
        <dbReference type="EMBL" id="ALP53337.1"/>
    </source>
</evidence>
<reference evidence="9" key="1">
    <citation type="submission" date="2015-10" db="EMBL/GenBank/DDBJ databases">
        <title>Description of Candidatus Tenderia electrophaga gen. nov, sp. nov., an Uncultivated Electroautotroph from a Biocathode Enrichment.</title>
        <authorList>
            <person name="Eddie B.J."/>
            <person name="Malanoski A.P."/>
            <person name="Wang Z."/>
            <person name="Hall R.J."/>
            <person name="Oh S.D."/>
            <person name="Heiner C."/>
            <person name="Lin B."/>
            <person name="Strycharz-Glaven S.M."/>
        </authorList>
    </citation>
    <scope>NUCLEOTIDE SEQUENCE [LARGE SCALE GENOMIC DNA]</scope>
    <source>
        <strain evidence="9">NRL1</strain>
    </source>
</reference>
<dbReference type="InterPro" id="IPR005467">
    <property type="entry name" value="His_kinase_dom"/>
</dbReference>
<dbReference type="STRING" id="1748243.Tel_09320"/>
<dbReference type="SUPFAM" id="SSF47384">
    <property type="entry name" value="Homodimeric domain of signal transducing histidine kinase"/>
    <property type="match status" value="1"/>
</dbReference>
<dbReference type="SMART" id="SM00388">
    <property type="entry name" value="HisKA"/>
    <property type="match status" value="1"/>
</dbReference>
<dbReference type="SMART" id="SM00086">
    <property type="entry name" value="PAC"/>
    <property type="match status" value="2"/>
</dbReference>
<dbReference type="InterPro" id="IPR011006">
    <property type="entry name" value="CheY-like_superfamily"/>
</dbReference>
<feature type="domain" description="Histidine kinase" evidence="5">
    <location>
        <begin position="279"/>
        <end position="502"/>
    </location>
</feature>
<evidence type="ECO:0000259" key="7">
    <source>
        <dbReference type="PROSITE" id="PS50112"/>
    </source>
</evidence>
<keyword evidence="3 4" id="KW-0597">Phosphoprotein</keyword>
<accession>A0A0S2TDW5</accession>
<dbReference type="SUPFAM" id="SSF55874">
    <property type="entry name" value="ATPase domain of HSP90 chaperone/DNA topoisomerase II/histidine kinase"/>
    <property type="match status" value="1"/>
</dbReference>
<dbReference type="PRINTS" id="PR00344">
    <property type="entry name" value="BCTRLSENSOR"/>
</dbReference>
<protein>
    <recommendedName>
        <fullName evidence="2">histidine kinase</fullName>
        <ecNumber evidence="2">2.7.13.3</ecNumber>
    </recommendedName>
</protein>
<dbReference type="CDD" id="cd00082">
    <property type="entry name" value="HisKA"/>
    <property type="match status" value="1"/>
</dbReference>
<dbReference type="NCBIfam" id="TIGR00229">
    <property type="entry name" value="sensory_box"/>
    <property type="match status" value="2"/>
</dbReference>
<dbReference type="SMART" id="SM00091">
    <property type="entry name" value="PAS"/>
    <property type="match status" value="2"/>
</dbReference>
<dbReference type="InterPro" id="IPR036890">
    <property type="entry name" value="HATPase_C_sf"/>
</dbReference>
<evidence type="ECO:0000256" key="2">
    <source>
        <dbReference type="ARBA" id="ARBA00012438"/>
    </source>
</evidence>
<dbReference type="Pfam" id="PF02518">
    <property type="entry name" value="HATPase_c"/>
    <property type="match status" value="1"/>
</dbReference>
<dbReference type="CDD" id="cd00130">
    <property type="entry name" value="PAS"/>
    <property type="match status" value="2"/>
</dbReference>
<feature type="domain" description="PAS" evidence="7">
    <location>
        <begin position="38"/>
        <end position="83"/>
    </location>
</feature>
<dbReference type="PROSITE" id="PS50110">
    <property type="entry name" value="RESPONSE_REGULATORY"/>
    <property type="match status" value="1"/>
</dbReference>
<dbReference type="Gene3D" id="1.10.287.130">
    <property type="match status" value="1"/>
</dbReference>
<dbReference type="Gene3D" id="2.10.70.100">
    <property type="match status" value="1"/>
</dbReference>
<evidence type="ECO:0000256" key="4">
    <source>
        <dbReference type="PROSITE-ProRule" id="PRU00169"/>
    </source>
</evidence>
<evidence type="ECO:0000256" key="3">
    <source>
        <dbReference type="ARBA" id="ARBA00022553"/>
    </source>
</evidence>
<dbReference type="PROSITE" id="PS50113">
    <property type="entry name" value="PAC"/>
    <property type="match status" value="1"/>
</dbReference>
<dbReference type="Gene3D" id="3.30.450.20">
    <property type="entry name" value="PAS domain"/>
    <property type="match status" value="2"/>
</dbReference>
<dbReference type="InterPro" id="IPR036097">
    <property type="entry name" value="HisK_dim/P_sf"/>
</dbReference>
<dbReference type="InterPro" id="IPR003594">
    <property type="entry name" value="HATPase_dom"/>
</dbReference>
<dbReference type="InterPro" id="IPR001789">
    <property type="entry name" value="Sig_transdc_resp-reg_receiver"/>
</dbReference>
<feature type="domain" description="PAS" evidence="7">
    <location>
        <begin position="135"/>
        <end position="178"/>
    </location>
</feature>
<evidence type="ECO:0000259" key="6">
    <source>
        <dbReference type="PROSITE" id="PS50110"/>
    </source>
</evidence>
<dbReference type="InterPro" id="IPR000700">
    <property type="entry name" value="PAS-assoc_C"/>
</dbReference>
<dbReference type="PROSITE" id="PS50109">
    <property type="entry name" value="HIS_KIN"/>
    <property type="match status" value="1"/>
</dbReference>
<dbReference type="Gene3D" id="3.30.565.10">
    <property type="entry name" value="Histidine kinase-like ATPase, C-terminal domain"/>
    <property type="match status" value="1"/>
</dbReference>
<dbReference type="InterPro" id="IPR001610">
    <property type="entry name" value="PAC"/>
</dbReference>
<name>A0A0S2TDW5_9GAMM</name>
<comment type="catalytic activity">
    <reaction evidence="1">
        <text>ATP + protein L-histidine = ADP + protein N-phospho-L-histidine.</text>
        <dbReference type="EC" id="2.7.13.3"/>
    </reaction>
</comment>
<feature type="modified residue" description="4-aspartylphosphate" evidence="4">
    <location>
        <position position="574"/>
    </location>
</feature>
<dbReference type="SMART" id="SM00448">
    <property type="entry name" value="REC"/>
    <property type="match status" value="1"/>
</dbReference>
<evidence type="ECO:0000256" key="1">
    <source>
        <dbReference type="ARBA" id="ARBA00000085"/>
    </source>
</evidence>
<dbReference type="Proteomes" id="UP000055136">
    <property type="component" value="Chromosome"/>
</dbReference>
<proteinExistence type="predicted"/>
<sequence>MITEDTPLDQTFAILAEVQRIAQLGNWELDLVTNQLTWSDEVYRIFGLDPSQFDASFEAFIDAVHPEDRDFVNKAYKDSAENKTPYNIVHRLLLKDGTLKYVNEKCITYYNDKGDPIRSVGMVQDVTERVLTEKALKKYQFSLENAPEAVFFMTREAQFTYVNMQACKALGYSREELLQLTLWDIDSHYSKDQWDSIWRSGIDTEHEEIYAETCHRRKDGTQFPVEVCAKHLWLGTDEFHVAFVRDITERKRAEEEKNTLEAQLAQAQKLESIGRLAGGVAHDFNNMLSVIIGYADLIRASQPADAPILRDLIEIENAATRSRDITQQLLAFSRQQLIRPRPIDLNEQVWATHRTLSRLIGEDIELRFVPGEDLWKINFDPSQIDQIIVNLSINARDAMPNGGSLIFKTANVTLNQTDPNEDNALMPREYIRLTVSDTGSGMNEDTRAHIFEPFFTTKEHGKGTGLGLATVYGIVKQNDAHISVNSTKDRGTTFTIYFPRHAAMHSMPEVAQSTSAPAGTGTILLVEDDDMVRKVTHAMLTKLGYQVLAAATPREALSICDKDSALSIDLLLIDLMMPEMTGTELRREIENRRPGIGVIFMSGYPTNITSHHGMLDGAINYLQKPFHINEIAHAVKQVMGAG</sequence>
<dbReference type="Pfam" id="PF00072">
    <property type="entry name" value="Response_reg"/>
    <property type="match status" value="1"/>
</dbReference>